<dbReference type="EMBL" id="OC320130">
    <property type="protein sequence ID" value="CAD7407295.1"/>
    <property type="molecule type" value="Genomic_DNA"/>
</dbReference>
<proteinExistence type="inferred from homology"/>
<keyword evidence="7 14" id="KW-0479">Metal-binding</keyword>
<evidence type="ECO:0000256" key="1">
    <source>
        <dbReference type="ARBA" id="ARBA00001971"/>
    </source>
</evidence>
<evidence type="ECO:0000256" key="6">
    <source>
        <dbReference type="ARBA" id="ARBA00022617"/>
    </source>
</evidence>
<dbReference type="PANTHER" id="PTHR24292:SF54">
    <property type="entry name" value="CYP9F3-RELATED"/>
    <property type="match status" value="1"/>
</dbReference>
<evidence type="ECO:0000256" key="9">
    <source>
        <dbReference type="ARBA" id="ARBA00022848"/>
    </source>
</evidence>
<dbReference type="GO" id="GO:0005506">
    <property type="term" value="F:iron ion binding"/>
    <property type="evidence" value="ECO:0007669"/>
    <property type="project" value="InterPro"/>
</dbReference>
<dbReference type="GO" id="GO:0005789">
    <property type="term" value="C:endoplasmic reticulum membrane"/>
    <property type="evidence" value="ECO:0007669"/>
    <property type="project" value="UniProtKB-SubCell"/>
</dbReference>
<evidence type="ECO:0000313" key="16">
    <source>
        <dbReference type="EMBL" id="CAD7407295.1"/>
    </source>
</evidence>
<dbReference type="InterPro" id="IPR036396">
    <property type="entry name" value="Cyt_P450_sf"/>
</dbReference>
<dbReference type="SUPFAM" id="SSF48264">
    <property type="entry name" value="Cytochrome P450"/>
    <property type="match status" value="1"/>
</dbReference>
<comment type="similarity">
    <text evidence="5 15">Belongs to the cytochrome P450 family.</text>
</comment>
<name>A0A7R9H4A4_TIMCR</name>
<dbReference type="GO" id="GO:0020037">
    <property type="term" value="F:heme binding"/>
    <property type="evidence" value="ECO:0007669"/>
    <property type="project" value="InterPro"/>
</dbReference>
<evidence type="ECO:0000256" key="10">
    <source>
        <dbReference type="ARBA" id="ARBA00023002"/>
    </source>
</evidence>
<comment type="function">
    <text evidence="2">May be involved in the metabolism of insect hormones and in the breakdown of synthetic insecticides.</text>
</comment>
<keyword evidence="12 15" id="KW-0503">Monooxygenase</keyword>
<evidence type="ECO:0000256" key="11">
    <source>
        <dbReference type="ARBA" id="ARBA00023004"/>
    </source>
</evidence>
<gene>
    <name evidence="16" type="ORF">TCEB3V08_LOCUS8960</name>
</gene>
<dbReference type="AlphaFoldDB" id="A0A7R9H4A4"/>
<evidence type="ECO:0000256" key="2">
    <source>
        <dbReference type="ARBA" id="ARBA00003690"/>
    </source>
</evidence>
<evidence type="ECO:0000256" key="3">
    <source>
        <dbReference type="ARBA" id="ARBA00004174"/>
    </source>
</evidence>
<dbReference type="InterPro" id="IPR050476">
    <property type="entry name" value="Insect_CytP450_Detox"/>
</dbReference>
<protein>
    <recommendedName>
        <fullName evidence="17">Cytochrome P450</fullName>
    </recommendedName>
</protein>
<keyword evidence="13" id="KW-0472">Membrane</keyword>
<evidence type="ECO:0000256" key="4">
    <source>
        <dbReference type="ARBA" id="ARBA00004406"/>
    </source>
</evidence>
<sequence length="165" mass="18827">MHTTYTASRETLAQNRLMELVEVQSLRKWPVDTAMMKVCTRPCILRSETEGVCTLEVGTPVVIPVLSIHRDPEHYPDPDKFDPERFSEENFEKRPRFSYLPFGAGPRACLGSMFAVTQIKSAVVTILSHFKISTSQKTISTVTLNSMTNRDIWLVFEKRNASKLF</sequence>
<dbReference type="InterPro" id="IPR002403">
    <property type="entry name" value="Cyt_P450_E_grp-IV"/>
</dbReference>
<keyword evidence="8" id="KW-0256">Endoplasmic reticulum</keyword>
<accession>A0A7R9H4A4</accession>
<evidence type="ECO:0000256" key="12">
    <source>
        <dbReference type="ARBA" id="ARBA00023033"/>
    </source>
</evidence>
<evidence type="ECO:0000256" key="5">
    <source>
        <dbReference type="ARBA" id="ARBA00010617"/>
    </source>
</evidence>
<comment type="cofactor">
    <cofactor evidence="1 14">
        <name>heme</name>
        <dbReference type="ChEBI" id="CHEBI:30413"/>
    </cofactor>
</comment>
<organism evidence="16">
    <name type="scientific">Timema cristinae</name>
    <name type="common">Walking stick</name>
    <dbReference type="NCBI Taxonomy" id="61476"/>
    <lineage>
        <taxon>Eukaryota</taxon>
        <taxon>Metazoa</taxon>
        <taxon>Ecdysozoa</taxon>
        <taxon>Arthropoda</taxon>
        <taxon>Hexapoda</taxon>
        <taxon>Insecta</taxon>
        <taxon>Pterygota</taxon>
        <taxon>Neoptera</taxon>
        <taxon>Polyneoptera</taxon>
        <taxon>Phasmatodea</taxon>
        <taxon>Timematodea</taxon>
        <taxon>Timematoidea</taxon>
        <taxon>Timematidae</taxon>
        <taxon>Timema</taxon>
    </lineage>
</organism>
<keyword evidence="6 14" id="KW-0349">Heme</keyword>
<dbReference type="GO" id="GO:0004497">
    <property type="term" value="F:monooxygenase activity"/>
    <property type="evidence" value="ECO:0007669"/>
    <property type="project" value="UniProtKB-KW"/>
</dbReference>
<keyword evidence="9" id="KW-0492">Microsome</keyword>
<dbReference type="PRINTS" id="PR00465">
    <property type="entry name" value="EP450IV"/>
</dbReference>
<reference evidence="16" key="1">
    <citation type="submission" date="2020-11" db="EMBL/GenBank/DDBJ databases">
        <authorList>
            <person name="Tran Van P."/>
        </authorList>
    </citation>
    <scope>NUCLEOTIDE SEQUENCE</scope>
</reference>
<dbReference type="Gene3D" id="1.10.630.10">
    <property type="entry name" value="Cytochrome P450"/>
    <property type="match status" value="1"/>
</dbReference>
<dbReference type="PROSITE" id="PS00086">
    <property type="entry name" value="CYTOCHROME_P450"/>
    <property type="match status" value="1"/>
</dbReference>
<comment type="subcellular location">
    <subcellularLocation>
        <location evidence="4">Endoplasmic reticulum membrane</location>
        <topology evidence="4">Peripheral membrane protein</topology>
    </subcellularLocation>
    <subcellularLocation>
        <location evidence="3">Microsome membrane</location>
        <topology evidence="3">Peripheral membrane protein</topology>
    </subcellularLocation>
</comment>
<evidence type="ECO:0000256" key="15">
    <source>
        <dbReference type="RuleBase" id="RU000461"/>
    </source>
</evidence>
<evidence type="ECO:0000256" key="7">
    <source>
        <dbReference type="ARBA" id="ARBA00022723"/>
    </source>
</evidence>
<feature type="binding site" description="axial binding residue" evidence="14">
    <location>
        <position position="109"/>
    </location>
    <ligand>
        <name>heme</name>
        <dbReference type="ChEBI" id="CHEBI:30413"/>
    </ligand>
    <ligandPart>
        <name>Fe</name>
        <dbReference type="ChEBI" id="CHEBI:18248"/>
    </ligandPart>
</feature>
<dbReference type="InterPro" id="IPR017972">
    <property type="entry name" value="Cyt_P450_CS"/>
</dbReference>
<evidence type="ECO:0000256" key="13">
    <source>
        <dbReference type="ARBA" id="ARBA00023136"/>
    </source>
</evidence>
<evidence type="ECO:0008006" key="17">
    <source>
        <dbReference type="Google" id="ProtNLM"/>
    </source>
</evidence>
<evidence type="ECO:0000256" key="8">
    <source>
        <dbReference type="ARBA" id="ARBA00022824"/>
    </source>
</evidence>
<dbReference type="Pfam" id="PF00067">
    <property type="entry name" value="p450"/>
    <property type="match status" value="1"/>
</dbReference>
<evidence type="ECO:0000256" key="14">
    <source>
        <dbReference type="PIRSR" id="PIRSR602403-1"/>
    </source>
</evidence>
<dbReference type="PANTHER" id="PTHR24292">
    <property type="entry name" value="CYTOCHROME P450"/>
    <property type="match status" value="1"/>
</dbReference>
<dbReference type="GO" id="GO:0016705">
    <property type="term" value="F:oxidoreductase activity, acting on paired donors, with incorporation or reduction of molecular oxygen"/>
    <property type="evidence" value="ECO:0007669"/>
    <property type="project" value="InterPro"/>
</dbReference>
<keyword evidence="10 15" id="KW-0560">Oxidoreductase</keyword>
<dbReference type="InterPro" id="IPR001128">
    <property type="entry name" value="Cyt_P450"/>
</dbReference>
<keyword evidence="11 14" id="KW-0408">Iron</keyword>